<keyword evidence="3" id="KW-1185">Reference proteome</keyword>
<gene>
    <name evidence="2" type="ORF">HF394_04790</name>
</gene>
<feature type="domain" description="NERD" evidence="1">
    <location>
        <begin position="41"/>
        <end position="158"/>
    </location>
</feature>
<dbReference type="RefSeq" id="WP_036805365.1">
    <property type="nucleotide sequence ID" value="NZ_CP051177.1"/>
</dbReference>
<organism evidence="2 3">
    <name type="scientific">Planococcus glaciei</name>
    <dbReference type="NCBI Taxonomy" id="459472"/>
    <lineage>
        <taxon>Bacteria</taxon>
        <taxon>Bacillati</taxon>
        <taxon>Bacillota</taxon>
        <taxon>Bacilli</taxon>
        <taxon>Bacillales</taxon>
        <taxon>Caryophanaceae</taxon>
        <taxon>Planococcus</taxon>
    </lineage>
</organism>
<dbReference type="EMBL" id="CP051177">
    <property type="protein sequence ID" value="QKX49964.1"/>
    <property type="molecule type" value="Genomic_DNA"/>
</dbReference>
<reference evidence="3" key="1">
    <citation type="submission" date="2020-06" db="EMBL/GenBank/DDBJ databases">
        <title>Isolation of Planomicrobium glaciei.</title>
        <authorList>
            <person name="Malisova L."/>
            <person name="Safrankova R."/>
            <person name="Jakubu V."/>
            <person name="Spanelova P."/>
        </authorList>
    </citation>
    <scope>NUCLEOTIDE SEQUENCE [LARGE SCALE GENOMIC DNA]</scope>
    <source>
        <strain evidence="3">NRL-ATB46093</strain>
    </source>
</reference>
<dbReference type="InterPro" id="IPR011528">
    <property type="entry name" value="NERD"/>
</dbReference>
<protein>
    <submittedName>
        <fullName evidence="2">NERD domain-containing protein</fullName>
    </submittedName>
</protein>
<proteinExistence type="predicted"/>
<dbReference type="Pfam" id="PF08378">
    <property type="entry name" value="NERD"/>
    <property type="match status" value="1"/>
</dbReference>
<dbReference type="Proteomes" id="UP000509222">
    <property type="component" value="Chromosome"/>
</dbReference>
<name>A0A7H8Q7M2_9BACL</name>
<evidence type="ECO:0000259" key="1">
    <source>
        <dbReference type="PROSITE" id="PS50965"/>
    </source>
</evidence>
<evidence type="ECO:0000313" key="2">
    <source>
        <dbReference type="EMBL" id="QKX49964.1"/>
    </source>
</evidence>
<accession>A0A7H8Q7M2</accession>
<dbReference type="AlphaFoldDB" id="A0A7H8Q7M2"/>
<sequence>MILKTRGVSLERERLEVLLRRLPKTHALYKDAKEDYYNDSAGIGGEQRFDDYVASSRLPYPHIFLHNVSLRSFQAFQLDSLMITPWCLYIFEVKNMSGRLRFQQSPLQLIQTKDDGSVIGRKSPIEQIDTNEWLLDEWLRASGVYMPLRSVLVLSYPKQIPENVPDTHTILFSHQLPMFLNKLRSESAVTDLSEMAKLANKILAAHSDYVPKPICSNPAYPLQAMIRGVWCVACGRIGMKRTYGTWLCPFCGESDKHAHVQAIQDWHRLTGGPITNRMCREVLQIEDRHLAKRLLRDMDLKKKGTFKGAKYVLEASCSYRL</sequence>
<dbReference type="PROSITE" id="PS50965">
    <property type="entry name" value="NERD"/>
    <property type="match status" value="1"/>
</dbReference>
<evidence type="ECO:0000313" key="3">
    <source>
        <dbReference type="Proteomes" id="UP000509222"/>
    </source>
</evidence>